<evidence type="ECO:0000313" key="2">
    <source>
        <dbReference type="Proteomes" id="UP000224740"/>
    </source>
</evidence>
<dbReference type="RefSeq" id="WP_099310220.1">
    <property type="nucleotide sequence ID" value="NZ_NXAO01000012.1"/>
</dbReference>
<comment type="caution">
    <text evidence="1">The sequence shown here is derived from an EMBL/GenBank/DDBJ whole genome shotgun (WGS) entry which is preliminary data.</text>
</comment>
<evidence type="ECO:0000313" key="1">
    <source>
        <dbReference type="EMBL" id="PHO16200.1"/>
    </source>
</evidence>
<protein>
    <submittedName>
        <fullName evidence="1">Uncharacterized protein</fullName>
    </submittedName>
</protein>
<keyword evidence="2" id="KW-1185">Reference proteome</keyword>
<proteinExistence type="predicted"/>
<reference evidence="2" key="1">
    <citation type="submission" date="2017-09" db="EMBL/GenBank/DDBJ databases">
        <title>Arcobacter canalis sp. nov., a new species isolated from a water canal contaminated with urban sewage.</title>
        <authorList>
            <person name="Perez-Cataluna A."/>
            <person name="Salas-Masso N."/>
            <person name="Figueras M.J."/>
        </authorList>
    </citation>
    <scope>NUCLEOTIDE SEQUENCE [LARGE SCALE GENOMIC DNA]</scope>
    <source>
        <strain evidence="2">CECT 7727</strain>
    </source>
</reference>
<organism evidence="1 2">
    <name type="scientific">Malaciobacter marinus</name>
    <dbReference type="NCBI Taxonomy" id="505249"/>
    <lineage>
        <taxon>Bacteria</taxon>
        <taxon>Pseudomonadati</taxon>
        <taxon>Campylobacterota</taxon>
        <taxon>Epsilonproteobacteria</taxon>
        <taxon>Campylobacterales</taxon>
        <taxon>Arcobacteraceae</taxon>
        <taxon>Malaciobacter</taxon>
    </lineage>
</organism>
<dbReference type="EMBL" id="NXAO01000012">
    <property type="protein sequence ID" value="PHO16200.1"/>
    <property type="molecule type" value="Genomic_DNA"/>
</dbReference>
<gene>
    <name evidence="1" type="ORF">CPH92_02530</name>
</gene>
<name>A0ABX4LZY1_9BACT</name>
<dbReference type="Proteomes" id="UP000224740">
    <property type="component" value="Unassembled WGS sequence"/>
</dbReference>
<sequence>MSSNNLKTQIISAKEQVQRVASIQGIAPETLNACATYFNDEQVLTYLQDPESINEKIIHVNQEKFADSLYKPLFLMRDATNERFELRREDGFNYYSIDLEAKGLNLRVGVDEEVHDLIMQKEFSSLNSISKQKFKKYSNDMVLENYSVGLDGIVVKYRDY</sequence>
<accession>A0ABX4LZY1</accession>